<dbReference type="EMBL" id="FQ312005">
    <property type="protein sequence ID" value="CBW25311.1"/>
    <property type="molecule type" value="Genomic_DNA"/>
</dbReference>
<dbReference type="PANTHER" id="PTHR43630">
    <property type="entry name" value="POLY-BETA-1,6-N-ACETYL-D-GLUCOSAMINE SYNTHASE"/>
    <property type="match status" value="1"/>
</dbReference>
<dbReference type="STRING" id="862908.BMS_0394"/>
<dbReference type="AlphaFoldDB" id="E1X3X1"/>
<dbReference type="SUPFAM" id="SSF53448">
    <property type="entry name" value="Nucleotide-diphospho-sugar transferases"/>
    <property type="match status" value="1"/>
</dbReference>
<dbReference type="Proteomes" id="UP000008963">
    <property type="component" value="Chromosome"/>
</dbReference>
<dbReference type="CAZy" id="GT2">
    <property type="family name" value="Glycosyltransferase Family 2"/>
</dbReference>
<name>E1X3X1_HALMS</name>
<keyword evidence="3" id="KW-0808">Transferase</keyword>
<reference evidence="4" key="1">
    <citation type="journal article" date="2013" name="ISME J.">
        <title>A small predatory core genome in the divergent marine Bacteriovorax marinus SJ and the terrestrial Bdellovibrio bacteriovorus.</title>
        <authorList>
            <person name="Crossman L.C."/>
            <person name="Chen H."/>
            <person name="Cerdeno-Tarraga A.M."/>
            <person name="Brooks K."/>
            <person name="Quail M.A."/>
            <person name="Pineiro S.A."/>
            <person name="Hobley L."/>
            <person name="Sockett R.E."/>
            <person name="Bentley S.D."/>
            <person name="Parkhill J."/>
            <person name="Williams H.N."/>
            <person name="Stine O.C."/>
        </authorList>
    </citation>
    <scope>NUCLEOTIDE SEQUENCE [LARGE SCALE GENOMIC DNA]</scope>
    <source>
        <strain evidence="4">ATCC BAA-682 / DSM 15412 / SJ</strain>
    </source>
</reference>
<evidence type="ECO:0000313" key="4">
    <source>
        <dbReference type="Proteomes" id="UP000008963"/>
    </source>
</evidence>
<dbReference type="KEGG" id="bmx:BMS_0394"/>
<dbReference type="RefSeq" id="WP_014243099.1">
    <property type="nucleotide sequence ID" value="NC_016620.1"/>
</dbReference>
<dbReference type="OrthoDB" id="5294601at2"/>
<evidence type="ECO:0000259" key="2">
    <source>
        <dbReference type="Pfam" id="PF00535"/>
    </source>
</evidence>
<dbReference type="GO" id="GO:0016740">
    <property type="term" value="F:transferase activity"/>
    <property type="evidence" value="ECO:0007669"/>
    <property type="project" value="UniProtKB-KW"/>
</dbReference>
<dbReference type="InterPro" id="IPR001173">
    <property type="entry name" value="Glyco_trans_2-like"/>
</dbReference>
<evidence type="ECO:0000313" key="3">
    <source>
        <dbReference type="EMBL" id="CBW25311.1"/>
    </source>
</evidence>
<gene>
    <name evidence="3" type="primary">waaE</name>
    <name evidence="3" type="ordered locus">BMS_0394</name>
</gene>
<dbReference type="Pfam" id="PF00535">
    <property type="entry name" value="Glycos_transf_2"/>
    <property type="match status" value="1"/>
</dbReference>
<feature type="domain" description="Glycosyltransferase 2-like" evidence="2">
    <location>
        <begin position="5"/>
        <end position="134"/>
    </location>
</feature>
<proteinExistence type="inferred from homology"/>
<comment type="similarity">
    <text evidence="1">Belongs to the glycosyltransferase 2 family. WaaE/KdtX subfamily.</text>
</comment>
<dbReference type="PANTHER" id="PTHR43630:SF2">
    <property type="entry name" value="GLYCOSYLTRANSFERASE"/>
    <property type="match status" value="1"/>
</dbReference>
<dbReference type="CDD" id="cd02511">
    <property type="entry name" value="Beta4Glucosyltransferase"/>
    <property type="match status" value="1"/>
</dbReference>
<evidence type="ECO:0000256" key="1">
    <source>
        <dbReference type="ARBA" id="ARBA00038494"/>
    </source>
</evidence>
<sequence length="254" mass="29431">MIKLSAVIITFNEEHNIERCLKSLEGIVDEIVVVDSFSTDKTQEICQKHNVRWIQNKFIGHIEQKNFALKAAKYDHVLSLDADEALDKQLKIEILKVKEDFKADGYYFNRLTNYVDKWVYHSGWYPDSKLRLFNKNKGTWSGTNPHDIIKMQDGSTIKRINGDLLHYSYDSISDHVNQTNKFTTIAAKAAFKEGKRSSNFKIVSRPILKFIKDYFLKRGFLDGRYGFIICCINSLSALLKYSKLKDLQDGRSID</sequence>
<dbReference type="HOGENOM" id="CLU_065962_1_0_7"/>
<accession>E1X3X1</accession>
<dbReference type="Gene3D" id="3.90.550.10">
    <property type="entry name" value="Spore Coat Polysaccharide Biosynthesis Protein SpsA, Chain A"/>
    <property type="match status" value="1"/>
</dbReference>
<protein>
    <submittedName>
        <fullName evidence="3">Lipopolysaccharide core biosynthesis glycosyl transferase</fullName>
    </submittedName>
</protein>
<dbReference type="PATRIC" id="fig|862908.3.peg.376"/>
<dbReference type="eggNOG" id="COG0463">
    <property type="taxonomic scope" value="Bacteria"/>
</dbReference>
<organism evidence="3 4">
    <name type="scientific">Halobacteriovorax marinus (strain ATCC BAA-682 / DSM 15412 / SJ)</name>
    <name type="common">Bacteriovorax marinus</name>
    <dbReference type="NCBI Taxonomy" id="862908"/>
    <lineage>
        <taxon>Bacteria</taxon>
        <taxon>Pseudomonadati</taxon>
        <taxon>Bdellovibrionota</taxon>
        <taxon>Bacteriovoracia</taxon>
        <taxon>Bacteriovoracales</taxon>
        <taxon>Halobacteriovoraceae</taxon>
        <taxon>Halobacteriovorax</taxon>
    </lineage>
</organism>
<keyword evidence="4" id="KW-1185">Reference proteome</keyword>
<dbReference type="InterPro" id="IPR029044">
    <property type="entry name" value="Nucleotide-diphossugar_trans"/>
</dbReference>